<evidence type="ECO:0000256" key="1">
    <source>
        <dbReference type="ARBA" id="ARBA00005568"/>
    </source>
</evidence>
<dbReference type="InterPro" id="IPR040442">
    <property type="entry name" value="Pyrv_kinase-like_dom_sf"/>
</dbReference>
<dbReference type="Proteomes" id="UP000290408">
    <property type="component" value="Chromosome"/>
</dbReference>
<dbReference type="EMBL" id="CP036164">
    <property type="protein sequence ID" value="QBF47759.1"/>
    <property type="molecule type" value="Genomic_DNA"/>
</dbReference>
<reference evidence="6 7" key="1">
    <citation type="submission" date="2019-02" db="EMBL/GenBank/DDBJ databases">
        <title>Genomic data mining of an Antarctic deep-sea actinobacterium, Janibacterlimosus P3-3-X1.</title>
        <authorList>
            <person name="Liao L."/>
            <person name="Chen B."/>
        </authorList>
    </citation>
    <scope>NUCLEOTIDE SEQUENCE [LARGE SCALE GENOMIC DNA]</scope>
    <source>
        <strain evidence="6 7">P3-3-X1</strain>
    </source>
</reference>
<name>A0A4P6MXE7_9MICO</name>
<sequence>MYSTTSAGPDREPPPDRSAIGPDSRGLWLMGNDVDLARRLAGTGFDWLALDAQHGAIDRSALVDLGRALGDVGANYVVRVPGVDHAWIGASLDAGAAGVVVPSIASVEDAREAVRATYYPPLGERSWGPLTPMWDGYAPDAERANAQVQCAVMIETVGALDAVEEIAALEGVNLLFLGPVDLSLSLGMSLDDLLADTSDSGPVGRILAAARGHGVEVAAFAGDPSRVPALRALGISRIAVATDIALVALGAQQVLDLT</sequence>
<gene>
    <name evidence="6" type="ORF">EXU32_16820</name>
</gene>
<dbReference type="OrthoDB" id="3353438at2"/>
<dbReference type="PANTHER" id="PTHR30502:SF0">
    <property type="entry name" value="PHOSPHOENOLPYRUVATE CARBOXYLASE FAMILY PROTEIN"/>
    <property type="match status" value="1"/>
</dbReference>
<dbReference type="GO" id="GO:0005737">
    <property type="term" value="C:cytoplasm"/>
    <property type="evidence" value="ECO:0007669"/>
    <property type="project" value="TreeGrafter"/>
</dbReference>
<dbReference type="Gene3D" id="3.20.20.60">
    <property type="entry name" value="Phosphoenolpyruvate-binding domains"/>
    <property type="match status" value="1"/>
</dbReference>
<dbReference type="InterPro" id="IPR015813">
    <property type="entry name" value="Pyrv/PenolPyrv_kinase-like_dom"/>
</dbReference>
<keyword evidence="7" id="KW-1185">Reference proteome</keyword>
<keyword evidence="3" id="KW-0456">Lyase</keyword>
<dbReference type="InterPro" id="IPR005000">
    <property type="entry name" value="Aldolase/citrate-lyase_domain"/>
</dbReference>
<evidence type="ECO:0000256" key="3">
    <source>
        <dbReference type="ARBA" id="ARBA00023239"/>
    </source>
</evidence>
<dbReference type="KEGG" id="jli:EXU32_16820"/>
<evidence type="ECO:0000256" key="4">
    <source>
        <dbReference type="SAM" id="MobiDB-lite"/>
    </source>
</evidence>
<dbReference type="RefSeq" id="WP_130630933.1">
    <property type="nucleotide sequence ID" value="NZ_CP036164.1"/>
</dbReference>
<protein>
    <submittedName>
        <fullName evidence="6">Aldolase</fullName>
    </submittedName>
</protein>
<dbReference type="AlphaFoldDB" id="A0A4P6MXE7"/>
<dbReference type="PANTHER" id="PTHR30502">
    <property type="entry name" value="2-KETO-3-DEOXY-L-RHAMNONATE ALDOLASE"/>
    <property type="match status" value="1"/>
</dbReference>
<feature type="domain" description="HpcH/HpaI aldolase/citrate lyase" evidence="5">
    <location>
        <begin position="26"/>
        <end position="247"/>
    </location>
</feature>
<dbReference type="InterPro" id="IPR050251">
    <property type="entry name" value="HpcH-HpaI_aldolase"/>
</dbReference>
<evidence type="ECO:0000313" key="7">
    <source>
        <dbReference type="Proteomes" id="UP000290408"/>
    </source>
</evidence>
<accession>A0A4P6MXE7</accession>
<feature type="region of interest" description="Disordered" evidence="4">
    <location>
        <begin position="1"/>
        <end position="24"/>
    </location>
</feature>
<dbReference type="STRING" id="1216970.GCA_001570985_01217"/>
<dbReference type="SUPFAM" id="SSF51621">
    <property type="entry name" value="Phosphoenolpyruvate/pyruvate domain"/>
    <property type="match status" value="1"/>
</dbReference>
<dbReference type="Pfam" id="PF03328">
    <property type="entry name" value="HpcH_HpaI"/>
    <property type="match status" value="1"/>
</dbReference>
<dbReference type="GO" id="GO:0046872">
    <property type="term" value="F:metal ion binding"/>
    <property type="evidence" value="ECO:0007669"/>
    <property type="project" value="UniProtKB-KW"/>
</dbReference>
<dbReference type="GO" id="GO:0016832">
    <property type="term" value="F:aldehyde-lyase activity"/>
    <property type="evidence" value="ECO:0007669"/>
    <property type="project" value="TreeGrafter"/>
</dbReference>
<keyword evidence="2" id="KW-0479">Metal-binding</keyword>
<evidence type="ECO:0000313" key="6">
    <source>
        <dbReference type="EMBL" id="QBF47759.1"/>
    </source>
</evidence>
<proteinExistence type="inferred from homology"/>
<organism evidence="6 7">
    <name type="scientific">Janibacter limosus</name>
    <dbReference type="NCBI Taxonomy" id="53458"/>
    <lineage>
        <taxon>Bacteria</taxon>
        <taxon>Bacillati</taxon>
        <taxon>Actinomycetota</taxon>
        <taxon>Actinomycetes</taxon>
        <taxon>Micrococcales</taxon>
        <taxon>Intrasporangiaceae</taxon>
        <taxon>Janibacter</taxon>
    </lineage>
</organism>
<evidence type="ECO:0000256" key="2">
    <source>
        <dbReference type="ARBA" id="ARBA00022723"/>
    </source>
</evidence>
<comment type="similarity">
    <text evidence="1">Belongs to the HpcH/HpaI aldolase family.</text>
</comment>
<evidence type="ECO:0000259" key="5">
    <source>
        <dbReference type="Pfam" id="PF03328"/>
    </source>
</evidence>